<feature type="region of interest" description="Disordered" evidence="1">
    <location>
        <begin position="1"/>
        <end position="22"/>
    </location>
</feature>
<dbReference type="EMBL" id="RKHL01000001">
    <property type="protein sequence ID" value="ROR80845.1"/>
    <property type="molecule type" value="Genomic_DNA"/>
</dbReference>
<dbReference type="InterPro" id="IPR051468">
    <property type="entry name" value="Fungal_SecMetab_SDRs"/>
</dbReference>
<dbReference type="AlphaFoldDB" id="A0A3N2BZY9"/>
<protein>
    <submittedName>
        <fullName evidence="2">Short subunit dehydrogenase</fullName>
    </submittedName>
</protein>
<dbReference type="GO" id="GO:0016491">
    <property type="term" value="F:oxidoreductase activity"/>
    <property type="evidence" value="ECO:0007669"/>
    <property type="project" value="TreeGrafter"/>
</dbReference>
<organism evidence="2 3">
    <name type="scientific">Plantibacter flavus</name>
    <dbReference type="NCBI Taxonomy" id="150123"/>
    <lineage>
        <taxon>Bacteria</taxon>
        <taxon>Bacillati</taxon>
        <taxon>Actinomycetota</taxon>
        <taxon>Actinomycetes</taxon>
        <taxon>Micrococcales</taxon>
        <taxon>Microbacteriaceae</taxon>
        <taxon>Plantibacter</taxon>
    </lineage>
</organism>
<reference evidence="2 3" key="1">
    <citation type="submission" date="2018-11" db="EMBL/GenBank/DDBJ databases">
        <title>Sequencing the genomes of 1000 actinobacteria strains.</title>
        <authorList>
            <person name="Klenk H.-P."/>
        </authorList>
    </citation>
    <scope>NUCLEOTIDE SEQUENCE [LARGE SCALE GENOMIC DNA]</scope>
    <source>
        <strain evidence="2 3">DSM 14012</strain>
    </source>
</reference>
<dbReference type="InterPro" id="IPR036291">
    <property type="entry name" value="NAD(P)-bd_dom_sf"/>
</dbReference>
<dbReference type="SUPFAM" id="SSF51735">
    <property type="entry name" value="NAD(P)-binding Rossmann-fold domains"/>
    <property type="match status" value="1"/>
</dbReference>
<gene>
    <name evidence="2" type="ORF">EDD42_0892</name>
</gene>
<dbReference type="PANTHER" id="PTHR43544:SF2">
    <property type="entry name" value="OXIDOREDUCTASE"/>
    <property type="match status" value="1"/>
</dbReference>
<dbReference type="PANTHER" id="PTHR43544">
    <property type="entry name" value="SHORT-CHAIN DEHYDROGENASE/REDUCTASE"/>
    <property type="match status" value="1"/>
</dbReference>
<dbReference type="GO" id="GO:0005737">
    <property type="term" value="C:cytoplasm"/>
    <property type="evidence" value="ECO:0007669"/>
    <property type="project" value="TreeGrafter"/>
</dbReference>
<accession>A0A3N2BZY9</accession>
<dbReference type="InterPro" id="IPR002347">
    <property type="entry name" value="SDR_fam"/>
</dbReference>
<proteinExistence type="predicted"/>
<sequence>MTSLPHDEPANHAPGDDAGIDPTDLEVTLRVLQTMATMDEEHPDYLLVRRATAKMFKAVKKERRLDRRARIADADRAVIAATATGAPDRIDDETRGIPLATTTTAPTAGELLVPRNCYICKQPYTTVDAFYHQLCPQCAAMSHAKRDARTDLTGKRALLTGGRAKIGMYIALRLLRDGAHTTITTRFPRDAVRRFSALPDSADWLHRLRVVGIDLRDPAQVIALADSVAEQGPLDILINNAAQTVRRTKGAYQPLVDAELAPLPDGPLPELVTFGHTNDAHPLSLAASVSAHPILAAAAAKADALTEAAMTAGSSSLERLAAGTAIDAGGLVPDVDHSNSWVQNVDQVEPIEMLEVQLANATAPFILISRLRASMAASDFPRTYVVNVSAMEGVFGRGYKGPGHPHTNMAKAALNMLTRTSAREMFETDGILMTSVDTGWITDERPHPTKVRLAEEGFHAPLDLVDGAARVYDPIVRGEAGENLFGVFLKDYRPSSW</sequence>
<evidence type="ECO:0000313" key="2">
    <source>
        <dbReference type="EMBL" id="ROR80845.1"/>
    </source>
</evidence>
<dbReference type="Gene3D" id="3.40.50.720">
    <property type="entry name" value="NAD(P)-binding Rossmann-like Domain"/>
    <property type="match status" value="2"/>
</dbReference>
<evidence type="ECO:0000313" key="3">
    <source>
        <dbReference type="Proteomes" id="UP000266915"/>
    </source>
</evidence>
<comment type="caution">
    <text evidence="2">The sequence shown here is derived from an EMBL/GenBank/DDBJ whole genome shotgun (WGS) entry which is preliminary data.</text>
</comment>
<evidence type="ECO:0000256" key="1">
    <source>
        <dbReference type="SAM" id="MobiDB-lite"/>
    </source>
</evidence>
<dbReference type="Pfam" id="PF00106">
    <property type="entry name" value="adh_short"/>
    <property type="match status" value="1"/>
</dbReference>
<dbReference type="Proteomes" id="UP000266915">
    <property type="component" value="Unassembled WGS sequence"/>
</dbReference>
<keyword evidence="3" id="KW-1185">Reference proteome</keyword>
<dbReference type="RefSeq" id="WP_085510185.1">
    <property type="nucleotide sequence ID" value="NZ_FXAP01000001.1"/>
</dbReference>
<name>A0A3N2BZY9_9MICO</name>
<feature type="compositionally biased region" description="Basic and acidic residues" evidence="1">
    <location>
        <begin position="1"/>
        <end position="10"/>
    </location>
</feature>